<dbReference type="Gene3D" id="3.20.20.370">
    <property type="entry name" value="Glycoside hydrolase/deacetylase"/>
    <property type="match status" value="1"/>
</dbReference>
<reference evidence="4 5" key="1">
    <citation type="journal article" date="2020" name="ISME J.">
        <title>Comparative genomics reveals insights into cyanobacterial evolution and habitat adaptation.</title>
        <authorList>
            <person name="Chen M.Y."/>
            <person name="Teng W.K."/>
            <person name="Zhao L."/>
            <person name="Hu C.X."/>
            <person name="Zhou Y.K."/>
            <person name="Han B.P."/>
            <person name="Song L.R."/>
            <person name="Shu W.S."/>
        </authorList>
    </citation>
    <scope>NUCLEOTIDE SEQUENCE [LARGE SCALE GENOMIC DNA]</scope>
    <source>
        <strain evidence="4 5">FACHB-288</strain>
    </source>
</reference>
<sequence length="134" mass="15788">MYKLLTWEQVQEMLDYGIEFGSHTCTHPELPSLSREQCIEEITRSRQDLEAKLRREVVSFCYPRGKLNPEVIQLVEQAGYRGAVVTPKRSRIPLNPYTLRRVGIYQQTTPSVFRLKLTPLMRKNYERFKWLLGA</sequence>
<dbReference type="RefSeq" id="WP_190549404.1">
    <property type="nucleotide sequence ID" value="NZ_CAWPNO010000101.1"/>
</dbReference>
<organism evidence="4 5">
    <name type="scientific">Calothrix parietina FACHB-288</name>
    <dbReference type="NCBI Taxonomy" id="2692896"/>
    <lineage>
        <taxon>Bacteria</taxon>
        <taxon>Bacillati</taxon>
        <taxon>Cyanobacteriota</taxon>
        <taxon>Cyanophyceae</taxon>
        <taxon>Nostocales</taxon>
        <taxon>Calotrichaceae</taxon>
        <taxon>Calothrix</taxon>
    </lineage>
</organism>
<keyword evidence="2" id="KW-0732">Signal</keyword>
<comment type="caution">
    <text evidence="4">The sequence shown here is derived from an EMBL/GenBank/DDBJ whole genome shotgun (WGS) entry which is preliminary data.</text>
</comment>
<keyword evidence="5" id="KW-1185">Reference proteome</keyword>
<dbReference type="SUPFAM" id="SSF88713">
    <property type="entry name" value="Glycoside hydrolase/deacetylase"/>
    <property type="match status" value="1"/>
</dbReference>
<dbReference type="EMBL" id="JACJQH010000065">
    <property type="protein sequence ID" value="MBD2199682.1"/>
    <property type="molecule type" value="Genomic_DNA"/>
</dbReference>
<accession>A0ABR8AI13</accession>
<name>A0ABR8AI13_9CYAN</name>
<evidence type="ECO:0000313" key="4">
    <source>
        <dbReference type="EMBL" id="MBD2199682.1"/>
    </source>
</evidence>
<feature type="domain" description="NodB homology" evidence="3">
    <location>
        <begin position="1"/>
        <end position="134"/>
    </location>
</feature>
<dbReference type="Pfam" id="PF01522">
    <property type="entry name" value="Polysacc_deac_1"/>
    <property type="match status" value="1"/>
</dbReference>
<evidence type="ECO:0000256" key="2">
    <source>
        <dbReference type="ARBA" id="ARBA00022729"/>
    </source>
</evidence>
<evidence type="ECO:0000256" key="1">
    <source>
        <dbReference type="ARBA" id="ARBA00004613"/>
    </source>
</evidence>
<dbReference type="InterPro" id="IPR051398">
    <property type="entry name" value="Polysacch_Deacetylase"/>
</dbReference>
<dbReference type="CDD" id="cd10918">
    <property type="entry name" value="CE4_NodB_like_5s_6s"/>
    <property type="match status" value="1"/>
</dbReference>
<dbReference type="PANTHER" id="PTHR34216">
    <property type="match status" value="1"/>
</dbReference>
<comment type="subcellular location">
    <subcellularLocation>
        <location evidence="1">Secreted</location>
    </subcellularLocation>
</comment>
<evidence type="ECO:0000259" key="3">
    <source>
        <dbReference type="PROSITE" id="PS51677"/>
    </source>
</evidence>
<dbReference type="PROSITE" id="PS51677">
    <property type="entry name" value="NODB"/>
    <property type="match status" value="1"/>
</dbReference>
<protein>
    <submittedName>
        <fullName evidence="4">Polysaccharide deacetylase family protein</fullName>
    </submittedName>
</protein>
<dbReference type="InterPro" id="IPR002509">
    <property type="entry name" value="NODB_dom"/>
</dbReference>
<dbReference type="InterPro" id="IPR011330">
    <property type="entry name" value="Glyco_hydro/deAcase_b/a-brl"/>
</dbReference>
<dbReference type="Proteomes" id="UP000658514">
    <property type="component" value="Unassembled WGS sequence"/>
</dbReference>
<gene>
    <name evidence="4" type="ORF">H6G24_30125</name>
</gene>
<proteinExistence type="predicted"/>
<evidence type="ECO:0000313" key="5">
    <source>
        <dbReference type="Proteomes" id="UP000658514"/>
    </source>
</evidence>
<dbReference type="PANTHER" id="PTHR34216:SF3">
    <property type="entry name" value="POLY-BETA-1,6-N-ACETYL-D-GLUCOSAMINE N-DEACETYLASE"/>
    <property type="match status" value="1"/>
</dbReference>